<protein>
    <submittedName>
        <fullName evidence="2">Uncharacterized protein</fullName>
    </submittedName>
</protein>
<dbReference type="EMBL" id="JAPQKI010000002">
    <property type="protein sequence ID" value="KAJ5110662.1"/>
    <property type="molecule type" value="Genomic_DNA"/>
</dbReference>
<accession>A0A9W9G3N0</accession>
<name>A0A9W9G3N0_9EURO</name>
<comment type="caution">
    <text evidence="2">The sequence shown here is derived from an EMBL/GenBank/DDBJ whole genome shotgun (WGS) entry which is preliminary data.</text>
</comment>
<reference evidence="2" key="1">
    <citation type="submission" date="2022-11" db="EMBL/GenBank/DDBJ databases">
        <authorList>
            <person name="Petersen C."/>
        </authorList>
    </citation>
    <scope>NUCLEOTIDE SEQUENCE</scope>
    <source>
        <strain evidence="2">IBT 30761</strain>
    </source>
</reference>
<dbReference type="GeneID" id="81352670"/>
<reference evidence="2" key="2">
    <citation type="journal article" date="2023" name="IMA Fungus">
        <title>Comparative genomic study of the Penicillium genus elucidates a diverse pangenome and 15 lateral gene transfer events.</title>
        <authorList>
            <person name="Petersen C."/>
            <person name="Sorensen T."/>
            <person name="Nielsen M.R."/>
            <person name="Sondergaard T.E."/>
            <person name="Sorensen J.L."/>
            <person name="Fitzpatrick D.A."/>
            <person name="Frisvad J.C."/>
            <person name="Nielsen K.L."/>
        </authorList>
    </citation>
    <scope>NUCLEOTIDE SEQUENCE</scope>
    <source>
        <strain evidence="2">IBT 30761</strain>
    </source>
</reference>
<dbReference type="RefSeq" id="XP_056478732.1">
    <property type="nucleotide sequence ID" value="XM_056613691.1"/>
</dbReference>
<gene>
    <name evidence="2" type="ORF">N7532_001197</name>
</gene>
<evidence type="ECO:0000313" key="3">
    <source>
        <dbReference type="Proteomes" id="UP001149074"/>
    </source>
</evidence>
<evidence type="ECO:0000256" key="1">
    <source>
        <dbReference type="SAM" id="MobiDB-lite"/>
    </source>
</evidence>
<dbReference type="AlphaFoldDB" id="A0A9W9G3N0"/>
<sequence length="104" mass="11449">MGATAAAISKHTLLMHCVNKQMDKANVEHKLSPSDLAKMKRVLDKKILQMSFEKPTNSETRKRPSAASMSRMAIPGVPHETIDKMLESVGKSSAHCANEMLEES</sequence>
<dbReference type="Proteomes" id="UP001149074">
    <property type="component" value="Unassembled WGS sequence"/>
</dbReference>
<evidence type="ECO:0000313" key="2">
    <source>
        <dbReference type="EMBL" id="KAJ5110662.1"/>
    </source>
</evidence>
<proteinExistence type="predicted"/>
<feature type="region of interest" description="Disordered" evidence="1">
    <location>
        <begin position="54"/>
        <end position="75"/>
    </location>
</feature>
<dbReference type="OrthoDB" id="4265922at2759"/>
<organism evidence="2 3">
    <name type="scientific">Penicillium argentinense</name>
    <dbReference type="NCBI Taxonomy" id="1131581"/>
    <lineage>
        <taxon>Eukaryota</taxon>
        <taxon>Fungi</taxon>
        <taxon>Dikarya</taxon>
        <taxon>Ascomycota</taxon>
        <taxon>Pezizomycotina</taxon>
        <taxon>Eurotiomycetes</taxon>
        <taxon>Eurotiomycetidae</taxon>
        <taxon>Eurotiales</taxon>
        <taxon>Aspergillaceae</taxon>
        <taxon>Penicillium</taxon>
    </lineage>
</organism>
<keyword evidence="3" id="KW-1185">Reference proteome</keyword>